<dbReference type="SUPFAM" id="SSF51283">
    <property type="entry name" value="dUTPase-like"/>
    <property type="match status" value="1"/>
</dbReference>
<dbReference type="GO" id="GO:0006226">
    <property type="term" value="P:dUMP biosynthetic process"/>
    <property type="evidence" value="ECO:0007669"/>
    <property type="project" value="UniProtKB-UniRule"/>
</dbReference>
<evidence type="ECO:0000256" key="4">
    <source>
        <dbReference type="ARBA" id="ARBA00023080"/>
    </source>
</evidence>
<comment type="similarity">
    <text evidence="2 5">Belongs to the dUTPase family.</text>
</comment>
<protein>
    <recommendedName>
        <fullName evidence="5">Deoxyuridine 5'-triphosphate nucleotidohydrolase</fullName>
        <shortName evidence="5">dUTPase</shortName>
        <ecNumber evidence="5">3.6.1.23</ecNumber>
    </recommendedName>
    <alternativeName>
        <fullName evidence="5">dUTP pyrophosphatase</fullName>
    </alternativeName>
</protein>
<accession>A0A1R2CJZ2</accession>
<dbReference type="GO" id="GO:0000287">
    <property type="term" value="F:magnesium ion binding"/>
    <property type="evidence" value="ECO:0007669"/>
    <property type="project" value="UniProtKB-UniRule"/>
</dbReference>
<dbReference type="PANTHER" id="PTHR11241:SF0">
    <property type="entry name" value="DEOXYURIDINE 5'-TRIPHOSPHATE NUCLEOTIDOHYDROLASE"/>
    <property type="match status" value="1"/>
</dbReference>
<proteinExistence type="inferred from homology"/>
<gene>
    <name evidence="7" type="ORF">SteCoe_8520</name>
</gene>
<dbReference type="InterPro" id="IPR036157">
    <property type="entry name" value="dUTPase-like_sf"/>
</dbReference>
<comment type="pathway">
    <text evidence="1 5">Pyrimidine metabolism; dUMP biosynthesis; dUMP from dCTP (dUTP route): step 2/2.</text>
</comment>
<evidence type="ECO:0000313" key="7">
    <source>
        <dbReference type="EMBL" id="OMJ89317.1"/>
    </source>
</evidence>
<dbReference type="Pfam" id="PF00692">
    <property type="entry name" value="dUTPase"/>
    <property type="match status" value="1"/>
</dbReference>
<comment type="caution">
    <text evidence="7">The sequence shown here is derived from an EMBL/GenBank/DDBJ whole genome shotgun (WGS) entry which is preliminary data.</text>
</comment>
<dbReference type="GO" id="GO:0046081">
    <property type="term" value="P:dUTP catabolic process"/>
    <property type="evidence" value="ECO:0007669"/>
    <property type="project" value="UniProtKB-UniRule"/>
</dbReference>
<dbReference type="NCBIfam" id="TIGR00576">
    <property type="entry name" value="dut"/>
    <property type="match status" value="1"/>
</dbReference>
<dbReference type="NCBIfam" id="NF001862">
    <property type="entry name" value="PRK00601.1"/>
    <property type="match status" value="1"/>
</dbReference>
<organism evidence="7 8">
    <name type="scientific">Stentor coeruleus</name>
    <dbReference type="NCBI Taxonomy" id="5963"/>
    <lineage>
        <taxon>Eukaryota</taxon>
        <taxon>Sar</taxon>
        <taxon>Alveolata</taxon>
        <taxon>Ciliophora</taxon>
        <taxon>Postciliodesmatophora</taxon>
        <taxon>Heterotrichea</taxon>
        <taxon>Heterotrichida</taxon>
        <taxon>Stentoridae</taxon>
        <taxon>Stentor</taxon>
    </lineage>
</organism>
<dbReference type="GO" id="GO:0004170">
    <property type="term" value="F:dUTP diphosphatase activity"/>
    <property type="evidence" value="ECO:0007669"/>
    <property type="project" value="UniProtKB-UniRule"/>
</dbReference>
<dbReference type="InterPro" id="IPR008181">
    <property type="entry name" value="dUTPase"/>
</dbReference>
<comment type="cofactor">
    <cofactor evidence="5">
        <name>Mg(2+)</name>
        <dbReference type="ChEBI" id="CHEBI:18420"/>
    </cofactor>
</comment>
<keyword evidence="8" id="KW-1185">Reference proteome</keyword>
<dbReference type="InterPro" id="IPR029054">
    <property type="entry name" value="dUTPase-like"/>
</dbReference>
<evidence type="ECO:0000256" key="1">
    <source>
        <dbReference type="ARBA" id="ARBA00005142"/>
    </source>
</evidence>
<dbReference type="InterPro" id="IPR033704">
    <property type="entry name" value="dUTPase_trimeric"/>
</dbReference>
<reference evidence="7 8" key="1">
    <citation type="submission" date="2016-11" db="EMBL/GenBank/DDBJ databases">
        <title>The macronuclear genome of Stentor coeruleus: a giant cell with tiny introns.</title>
        <authorList>
            <person name="Slabodnick M."/>
            <person name="Ruby J.G."/>
            <person name="Reiff S.B."/>
            <person name="Swart E.C."/>
            <person name="Gosai S."/>
            <person name="Prabakaran S."/>
            <person name="Witkowska E."/>
            <person name="Larue G.E."/>
            <person name="Fisher S."/>
            <person name="Freeman R.M."/>
            <person name="Gunawardena J."/>
            <person name="Chu W."/>
            <person name="Stover N.A."/>
            <person name="Gregory B.D."/>
            <person name="Nowacki M."/>
            <person name="Derisi J."/>
            <person name="Roy S.W."/>
            <person name="Marshall W.F."/>
            <person name="Sood P."/>
        </authorList>
    </citation>
    <scope>NUCLEOTIDE SEQUENCE [LARGE SCALE GENOMIC DNA]</scope>
    <source>
        <strain evidence="7">WM001</strain>
    </source>
</reference>
<dbReference type="EC" id="3.6.1.23" evidence="5"/>
<dbReference type="PANTHER" id="PTHR11241">
    <property type="entry name" value="DEOXYURIDINE 5'-TRIPHOSPHATE NUCLEOTIDOHYDROLASE"/>
    <property type="match status" value="1"/>
</dbReference>
<dbReference type="Proteomes" id="UP000187209">
    <property type="component" value="Unassembled WGS sequence"/>
</dbReference>
<dbReference type="EMBL" id="MPUH01000128">
    <property type="protein sequence ID" value="OMJ89317.1"/>
    <property type="molecule type" value="Genomic_DNA"/>
</dbReference>
<evidence type="ECO:0000256" key="2">
    <source>
        <dbReference type="ARBA" id="ARBA00006581"/>
    </source>
</evidence>
<evidence type="ECO:0000256" key="3">
    <source>
        <dbReference type="ARBA" id="ARBA00022801"/>
    </source>
</evidence>
<keyword evidence="5" id="KW-0460">Magnesium</keyword>
<dbReference type="UniPathway" id="UPA00610">
    <property type="reaction ID" value="UER00666"/>
</dbReference>
<comment type="function">
    <text evidence="5">Involved in nucleotide metabolism via production of dUMP, the immediate precursor of thymidine nucleotides, and decreases the intracellular concentration of dUTP so that uracil cannot be incorporated into DNA.</text>
</comment>
<evidence type="ECO:0000256" key="5">
    <source>
        <dbReference type="RuleBase" id="RU367024"/>
    </source>
</evidence>
<evidence type="ECO:0000259" key="6">
    <source>
        <dbReference type="Pfam" id="PF00692"/>
    </source>
</evidence>
<sequence length="149" mass="15852">MQYTPDQQGMLAIKRLSAKAILPTRGSVHAAGLDLYASEGMIVSKNSRALVKTGLSLAIPPFHYGRIAPRSGLALNSGIDVGAGVIDSDYRGELCVLLFNFGENDFIVSEGMRIAQLIIEKILMPTVVEVDDLSSTERGGEGFGSTGTH</sequence>
<dbReference type="AlphaFoldDB" id="A0A1R2CJZ2"/>
<comment type="catalytic activity">
    <reaction evidence="5">
        <text>dUTP + H2O = dUMP + diphosphate + H(+)</text>
        <dbReference type="Rhea" id="RHEA:10248"/>
        <dbReference type="ChEBI" id="CHEBI:15377"/>
        <dbReference type="ChEBI" id="CHEBI:15378"/>
        <dbReference type="ChEBI" id="CHEBI:33019"/>
        <dbReference type="ChEBI" id="CHEBI:61555"/>
        <dbReference type="ChEBI" id="CHEBI:246422"/>
        <dbReference type="EC" id="3.6.1.23"/>
    </reaction>
</comment>
<dbReference type="CDD" id="cd07557">
    <property type="entry name" value="trimeric_dUTPase"/>
    <property type="match status" value="1"/>
</dbReference>
<evidence type="ECO:0000313" key="8">
    <source>
        <dbReference type="Proteomes" id="UP000187209"/>
    </source>
</evidence>
<keyword evidence="4 5" id="KW-0546">Nucleotide metabolism</keyword>
<name>A0A1R2CJZ2_9CILI</name>
<keyword evidence="5" id="KW-0479">Metal-binding</keyword>
<dbReference type="OrthoDB" id="419889at2759"/>
<feature type="domain" description="dUTPase-like" evidence="6">
    <location>
        <begin position="19"/>
        <end position="147"/>
    </location>
</feature>
<dbReference type="Gene3D" id="2.70.40.10">
    <property type="match status" value="1"/>
</dbReference>
<keyword evidence="3 5" id="KW-0378">Hydrolase</keyword>